<dbReference type="EMBL" id="QTSX02001440">
    <property type="protein sequence ID" value="KAJ9082166.1"/>
    <property type="molecule type" value="Genomic_DNA"/>
</dbReference>
<evidence type="ECO:0000313" key="2">
    <source>
        <dbReference type="Proteomes" id="UP001165960"/>
    </source>
</evidence>
<keyword evidence="2" id="KW-1185">Reference proteome</keyword>
<gene>
    <name evidence="1" type="ORF">DSO57_1006903</name>
</gene>
<name>A0ACC2U6I3_9FUNG</name>
<evidence type="ECO:0000313" key="1">
    <source>
        <dbReference type="EMBL" id="KAJ9082166.1"/>
    </source>
</evidence>
<sequence>MSDAVVSSTMVADVLISVAYFAIPVEIWFFKRALAKPLPFTYILVFFQLFIFTCGLTHLVGIWAPWSRSSPVLLATKAVCAVISVTTAVLMVTVLPKVFSFPVRTALMEEELSLRICHEKSLQKANNQLIKFRRITGIIRHTLDVATICDSAVMEICQSLGFTGVALFLPMENGKGYVCQAEFITSNKGYYQTHYWKTITLDSSSSVVRSICGVACVCYLSAVDLVVLANKQRGMLYRSGLAMSFQDTMPSRGFVLAFNEVETPNMSEDDVELFQDIVAQIDIALTQAQQIRNEHIHLSALKIQVQDNVNLDRERHSAETASRVKTHLLASMGQEMMAPVNDIRGLASFLLDTPLTSDQRNAIEMVLLRSKSLDIIKNDLNDFVKIDKNGLVLEHTSMYISSCLEEALAQVRDFSQSKAWNLEQLIEDGVPRQVVGDPIRLQQIIANILSNILTVAPTPGTAKVTVSLSSSPPTDASFLSDPKCFKFTHHLNPISKEKLAKSTRIYFHIVGTDQPTIASPKPSLDWIKKTGISVLRPGLGLTVVAHLIQLFNGDLVMRSCAGHGIIYSFSICLPAL</sequence>
<proteinExistence type="predicted"/>
<reference evidence="1" key="1">
    <citation type="submission" date="2022-04" db="EMBL/GenBank/DDBJ databases">
        <title>Genome of the entomopathogenic fungus Entomophthora muscae.</title>
        <authorList>
            <person name="Elya C."/>
            <person name="Lovett B.R."/>
            <person name="Lee E."/>
            <person name="Macias A.M."/>
            <person name="Hajek A.E."/>
            <person name="De Bivort B.L."/>
            <person name="Kasson M.T."/>
            <person name="De Fine Licht H.H."/>
            <person name="Stajich J.E."/>
        </authorList>
    </citation>
    <scope>NUCLEOTIDE SEQUENCE</scope>
    <source>
        <strain evidence="1">Berkeley</strain>
    </source>
</reference>
<dbReference type="Proteomes" id="UP001165960">
    <property type="component" value="Unassembled WGS sequence"/>
</dbReference>
<protein>
    <submittedName>
        <fullName evidence="1">Uncharacterized protein</fullName>
    </submittedName>
</protein>
<accession>A0ACC2U6I3</accession>
<organism evidence="1 2">
    <name type="scientific">Entomophthora muscae</name>
    <dbReference type="NCBI Taxonomy" id="34485"/>
    <lineage>
        <taxon>Eukaryota</taxon>
        <taxon>Fungi</taxon>
        <taxon>Fungi incertae sedis</taxon>
        <taxon>Zoopagomycota</taxon>
        <taxon>Entomophthoromycotina</taxon>
        <taxon>Entomophthoromycetes</taxon>
        <taxon>Entomophthorales</taxon>
        <taxon>Entomophthoraceae</taxon>
        <taxon>Entomophthora</taxon>
    </lineage>
</organism>
<comment type="caution">
    <text evidence="1">The sequence shown here is derived from an EMBL/GenBank/DDBJ whole genome shotgun (WGS) entry which is preliminary data.</text>
</comment>